<organism evidence="2 3">
    <name type="scientific">Sporothrix brasiliensis 5110</name>
    <dbReference type="NCBI Taxonomy" id="1398154"/>
    <lineage>
        <taxon>Eukaryota</taxon>
        <taxon>Fungi</taxon>
        <taxon>Dikarya</taxon>
        <taxon>Ascomycota</taxon>
        <taxon>Pezizomycotina</taxon>
        <taxon>Sordariomycetes</taxon>
        <taxon>Sordariomycetidae</taxon>
        <taxon>Ophiostomatales</taxon>
        <taxon>Ophiostomataceae</taxon>
        <taxon>Sporothrix</taxon>
    </lineage>
</organism>
<dbReference type="RefSeq" id="XP_040618740.1">
    <property type="nucleotide sequence ID" value="XM_040759311.1"/>
</dbReference>
<reference evidence="2 3" key="1">
    <citation type="journal article" date="2014" name="BMC Genomics">
        <title>Comparative genomics of the major fungal agents of human and animal Sporotrichosis: Sporothrix schenckii and Sporothrix brasiliensis.</title>
        <authorList>
            <person name="Teixeira M.M."/>
            <person name="de Almeida L.G."/>
            <person name="Kubitschek-Barreira P."/>
            <person name="Alves F.L."/>
            <person name="Kioshima E.S."/>
            <person name="Abadio A.K."/>
            <person name="Fernandes L."/>
            <person name="Derengowski L.S."/>
            <person name="Ferreira K.S."/>
            <person name="Souza R.C."/>
            <person name="Ruiz J.C."/>
            <person name="de Andrade N.C."/>
            <person name="Paes H.C."/>
            <person name="Nicola A.M."/>
            <person name="Albuquerque P."/>
            <person name="Gerber A.L."/>
            <person name="Martins V.P."/>
            <person name="Peconick L.D."/>
            <person name="Neto A.V."/>
            <person name="Chaucanez C.B."/>
            <person name="Silva P.A."/>
            <person name="Cunha O.L."/>
            <person name="de Oliveira F.F."/>
            <person name="dos Santos T.C."/>
            <person name="Barros A.L."/>
            <person name="Soares M.A."/>
            <person name="de Oliveira L.M."/>
            <person name="Marini M.M."/>
            <person name="Villalobos-Duno H."/>
            <person name="Cunha M.M."/>
            <person name="de Hoog S."/>
            <person name="da Silveira J.F."/>
            <person name="Henrissat B."/>
            <person name="Nino-Vega G.A."/>
            <person name="Cisalpino P.S."/>
            <person name="Mora-Montes H.M."/>
            <person name="Almeida S.R."/>
            <person name="Stajich J.E."/>
            <person name="Lopes-Bezerra L.M."/>
            <person name="Vasconcelos A.T."/>
            <person name="Felipe M.S."/>
        </authorList>
    </citation>
    <scope>NUCLEOTIDE SEQUENCE [LARGE SCALE GENOMIC DNA]</scope>
    <source>
        <strain evidence="2 3">5110</strain>
    </source>
</reference>
<keyword evidence="3" id="KW-1185">Reference proteome</keyword>
<protein>
    <submittedName>
        <fullName evidence="2">Uncharacterized protein</fullName>
    </submittedName>
</protein>
<evidence type="ECO:0000256" key="1">
    <source>
        <dbReference type="SAM" id="MobiDB-lite"/>
    </source>
</evidence>
<name>A0A0C2IVD1_9PEZI</name>
<accession>A0A0C2IVD1</accession>
<feature type="compositionally biased region" description="Basic and acidic residues" evidence="1">
    <location>
        <begin position="168"/>
        <end position="180"/>
    </location>
</feature>
<feature type="compositionally biased region" description="Polar residues" evidence="1">
    <location>
        <begin position="11"/>
        <end position="22"/>
    </location>
</feature>
<feature type="region of interest" description="Disordered" evidence="1">
    <location>
        <begin position="1"/>
        <end position="237"/>
    </location>
</feature>
<proteinExistence type="predicted"/>
<evidence type="ECO:0000313" key="3">
    <source>
        <dbReference type="Proteomes" id="UP000031575"/>
    </source>
</evidence>
<gene>
    <name evidence="2" type="ORF">SPBR_00992</name>
</gene>
<dbReference type="AlphaFoldDB" id="A0A0C2IVD1"/>
<comment type="caution">
    <text evidence="2">The sequence shown here is derived from an EMBL/GenBank/DDBJ whole genome shotgun (WGS) entry which is preliminary data.</text>
</comment>
<feature type="compositionally biased region" description="Basic and acidic residues" evidence="1">
    <location>
        <begin position="189"/>
        <end position="215"/>
    </location>
</feature>
<dbReference type="Proteomes" id="UP000031575">
    <property type="component" value="Unassembled WGS sequence"/>
</dbReference>
<feature type="compositionally biased region" description="Basic and acidic residues" evidence="1">
    <location>
        <begin position="52"/>
        <end position="72"/>
    </location>
</feature>
<dbReference type="VEuPathDB" id="FungiDB:SPBR_00992"/>
<dbReference type="GeneID" id="63674232"/>
<dbReference type="HOGENOM" id="CLU_1171266_0_0_1"/>
<feature type="compositionally biased region" description="Basic and acidic residues" evidence="1">
    <location>
        <begin position="23"/>
        <end position="33"/>
    </location>
</feature>
<sequence>MEVDEVDDVANATTNTASSSQVHEAEPDAEPKEPPAPPAKSDDGNGSPTATERNETDATQHTPESDVLKTDESSVPAADGGKESLVEVSNEEGSREEQSPADEAAADAIADETKDKDQELEEVASQPTQDAYIMEVEVDAATEANEAPTDGVSLTVPDAQSASTADAAPKDTRVNDRRSAVENAPSLPEESKAEQDAHEKHVEQVEGIPGDHERSISAGTETEQLKVLEESMASETL</sequence>
<evidence type="ECO:0000313" key="2">
    <source>
        <dbReference type="EMBL" id="KIH90730.1"/>
    </source>
</evidence>
<dbReference type="EMBL" id="AWTV01000008">
    <property type="protein sequence ID" value="KIH90730.1"/>
    <property type="molecule type" value="Genomic_DNA"/>
</dbReference>